<keyword evidence="3" id="KW-1185">Reference proteome</keyword>
<dbReference type="RefSeq" id="WP_091487732.1">
    <property type="nucleotide sequence ID" value="NZ_LT629692.1"/>
</dbReference>
<sequence length="116" mass="12042">MDRIHYAGHSVLTGTAIAEALLDYAQALAEAGGSSTVQLPILNEDGSRGRSEVLVGPSSQLISDAEESEHEELTDVGLVSRLRTEAEGLRAHGKPSTPLEIAASPDASGSSADFDL</sequence>
<evidence type="ECO:0000256" key="1">
    <source>
        <dbReference type="SAM" id="MobiDB-lite"/>
    </source>
</evidence>
<organism evidence="2 3">
    <name type="scientific">Microbacterium pygmaeum</name>
    <dbReference type="NCBI Taxonomy" id="370764"/>
    <lineage>
        <taxon>Bacteria</taxon>
        <taxon>Bacillati</taxon>
        <taxon>Actinomycetota</taxon>
        <taxon>Actinomycetes</taxon>
        <taxon>Micrococcales</taxon>
        <taxon>Microbacteriaceae</taxon>
        <taxon>Microbacterium</taxon>
    </lineage>
</organism>
<dbReference type="AlphaFoldDB" id="A0A1G7WYH4"/>
<dbReference type="Proteomes" id="UP000199009">
    <property type="component" value="Chromosome I"/>
</dbReference>
<feature type="compositionally biased region" description="Low complexity" evidence="1">
    <location>
        <begin position="102"/>
        <end position="116"/>
    </location>
</feature>
<evidence type="ECO:0000313" key="3">
    <source>
        <dbReference type="Proteomes" id="UP000199009"/>
    </source>
</evidence>
<proteinExistence type="predicted"/>
<name>A0A1G7WYH4_9MICO</name>
<evidence type="ECO:0000313" key="2">
    <source>
        <dbReference type="EMBL" id="SDG76954.1"/>
    </source>
</evidence>
<dbReference type="EMBL" id="LT629692">
    <property type="protein sequence ID" value="SDG76954.1"/>
    <property type="molecule type" value="Genomic_DNA"/>
</dbReference>
<reference evidence="2 3" key="1">
    <citation type="submission" date="2016-10" db="EMBL/GenBank/DDBJ databases">
        <authorList>
            <person name="de Groot N.N."/>
        </authorList>
    </citation>
    <scope>NUCLEOTIDE SEQUENCE [LARGE SCALE GENOMIC DNA]</scope>
    <source>
        <strain evidence="2 3">DSM 23142</strain>
    </source>
</reference>
<protein>
    <submittedName>
        <fullName evidence="2">Uncharacterized protein</fullName>
    </submittedName>
</protein>
<dbReference type="OrthoDB" id="5119511at2"/>
<gene>
    <name evidence="2" type="ORF">SAMN04489810_1241</name>
</gene>
<feature type="region of interest" description="Disordered" evidence="1">
    <location>
        <begin position="88"/>
        <end position="116"/>
    </location>
</feature>
<accession>A0A1G7WYH4</accession>